<reference evidence="3 4" key="1">
    <citation type="submission" date="2018-01" db="EMBL/GenBank/DDBJ databases">
        <title>Whole genome analyses suggest that Burkholderia sensu lato contains two further novel genera in the rhizoxinica-symbiotica group Mycetohabitans gen. nov., and Trinickia gen. nov.: implications for the evolution of diazotrophy and nodulation in the Burkholderiaceae.</title>
        <authorList>
            <person name="Estrada-de los Santos P."/>
            <person name="Palmer M."/>
            <person name="Chavez-Ramirez B."/>
            <person name="Beukes C."/>
            <person name="Steenkamp E.T."/>
            <person name="Hirsch A.M."/>
            <person name="Manyaka P."/>
            <person name="Maluk M."/>
            <person name="Lafos M."/>
            <person name="Crook M."/>
            <person name="Gross E."/>
            <person name="Simon M.F."/>
            <person name="Bueno dos Reis Junior F."/>
            <person name="Poole P.S."/>
            <person name="Venter S.N."/>
            <person name="James E.K."/>
        </authorList>
    </citation>
    <scope>NUCLEOTIDE SEQUENCE [LARGE SCALE GENOMIC DNA]</scope>
    <source>
        <strain evidence="3 4">GIMN1.004</strain>
    </source>
</reference>
<dbReference type="InterPro" id="IPR004147">
    <property type="entry name" value="ABC1_dom"/>
</dbReference>
<dbReference type="PANTHER" id="PTHR43173:SF19">
    <property type="entry name" value="AARF DOMAIN-CONTAINING PROTEIN KINASE 1"/>
    <property type="match status" value="1"/>
</dbReference>
<keyword evidence="1" id="KW-1133">Transmembrane helix</keyword>
<keyword evidence="1" id="KW-0812">Transmembrane</keyword>
<dbReference type="EMBL" id="PNYA01000004">
    <property type="protein sequence ID" value="PMS22011.1"/>
    <property type="molecule type" value="Genomic_DNA"/>
</dbReference>
<dbReference type="AlphaFoldDB" id="A0A2N7VXZ6"/>
<dbReference type="PANTHER" id="PTHR43173">
    <property type="entry name" value="ABC1 FAMILY PROTEIN"/>
    <property type="match status" value="1"/>
</dbReference>
<feature type="domain" description="ABC1 atypical kinase-like" evidence="2">
    <location>
        <begin position="99"/>
        <end position="350"/>
    </location>
</feature>
<organism evidence="3 4">
    <name type="scientific">Trinickia dabaoshanensis</name>
    <dbReference type="NCBI Taxonomy" id="564714"/>
    <lineage>
        <taxon>Bacteria</taxon>
        <taxon>Pseudomonadati</taxon>
        <taxon>Pseudomonadota</taxon>
        <taxon>Betaproteobacteria</taxon>
        <taxon>Burkholderiales</taxon>
        <taxon>Burkholderiaceae</taxon>
        <taxon>Trinickia</taxon>
    </lineage>
</organism>
<sequence>MRTTFRRLVLLACLLRYGAKLLWSAAPRGQRLRWFAHLARRLHETPRSRQMLHTALPLLGPLVSAFAVHALSDPETAERSIHDALARLADIETALTRPLPPGEVAAALEQAMGHAPDAVFASIDPMAFESGIAEQVHAGRLRNTESAGRADGGFDRTAIKLLRVREVERLGDDIAVLGWAARLLERFSPRARELQLHALAQSFAAEVQRRFDLRTEAANLSQTGRHLEDDERVVVPEVVWALSNDDVLVIERIESVAITDLDSLRASGVDLEALAERIVQIVVEQAFAHGFFHAALDAQRLRVSVEARSLGRLVFGEGKIMATLTESEREFFVHGATALFEQEYGRLAAMHREAGHVAPGTRDEMLGAELRTRAEPHFAARGADRSPAALLGHLLGAVEAFDGGVSPALGLAHQALARAESLARALAPGLDTWQVVKGALKGLAREDIGHRGWIKRLARELPHLSAMPRLPNLFVHRLQAHFSEHERPDTALWAAQLSREQRLTRRLLWACVMTGALLGAGVVWLVR</sequence>
<evidence type="ECO:0000256" key="1">
    <source>
        <dbReference type="SAM" id="Phobius"/>
    </source>
</evidence>
<dbReference type="SUPFAM" id="SSF56112">
    <property type="entry name" value="Protein kinase-like (PK-like)"/>
    <property type="match status" value="1"/>
</dbReference>
<proteinExistence type="predicted"/>
<dbReference type="OrthoDB" id="9795390at2"/>
<keyword evidence="4" id="KW-1185">Reference proteome</keyword>
<comment type="caution">
    <text evidence="3">The sequence shown here is derived from an EMBL/GenBank/DDBJ whole genome shotgun (WGS) entry which is preliminary data.</text>
</comment>
<evidence type="ECO:0000313" key="4">
    <source>
        <dbReference type="Proteomes" id="UP000235616"/>
    </source>
</evidence>
<keyword evidence="1" id="KW-0472">Membrane</keyword>
<gene>
    <name evidence="3" type="ORF">C0Z18_05685</name>
</gene>
<evidence type="ECO:0000313" key="3">
    <source>
        <dbReference type="EMBL" id="PMS22011.1"/>
    </source>
</evidence>
<protein>
    <submittedName>
        <fullName evidence="3">ABC transporter</fullName>
    </submittedName>
</protein>
<dbReference type="InterPro" id="IPR051130">
    <property type="entry name" value="Mito_struct-func_regulator"/>
</dbReference>
<dbReference type="RefSeq" id="WP_102644411.1">
    <property type="nucleotide sequence ID" value="NZ_PNYA01000004.1"/>
</dbReference>
<dbReference type="Proteomes" id="UP000235616">
    <property type="component" value="Unassembled WGS sequence"/>
</dbReference>
<feature type="transmembrane region" description="Helical" evidence="1">
    <location>
        <begin position="507"/>
        <end position="526"/>
    </location>
</feature>
<evidence type="ECO:0000259" key="2">
    <source>
        <dbReference type="Pfam" id="PF03109"/>
    </source>
</evidence>
<dbReference type="Pfam" id="PF03109">
    <property type="entry name" value="ABC1"/>
    <property type="match status" value="1"/>
</dbReference>
<dbReference type="InterPro" id="IPR011009">
    <property type="entry name" value="Kinase-like_dom_sf"/>
</dbReference>
<name>A0A2N7VXZ6_9BURK</name>
<accession>A0A2N7VXZ6</accession>